<proteinExistence type="predicted"/>
<dbReference type="EMBL" id="JAGMUV010000001">
    <property type="protein sequence ID" value="KAH7175200.1"/>
    <property type="molecule type" value="Genomic_DNA"/>
</dbReference>
<name>A0A9P9FRN2_9HYPO</name>
<dbReference type="AlphaFoldDB" id="A0A9P9FRN2"/>
<sequence length="220" mass="24082">MKFWAVLTLAASVAAVPFEGVLLHKRDGPRSHIGYRTVSKAEADAIQANGGKAVQSIGTMGRQLGTGTYISPAFQDFPDYDPSKGIPWDCVVTMDAAAWSGLKKAWVPRFYEFPEDREKDPDKCKPLSLWTPRYTANRKRFLTHLDASSTPENTVLFSKMLGHEDKSQALIPPAIIDSGDVYLQQCAERETDSNAQIGSLGLVDWDTGSMPGWNTGSDAA</sequence>
<protein>
    <submittedName>
        <fullName evidence="2">Uncharacterized protein</fullName>
    </submittedName>
</protein>
<accession>A0A9P9FRN2</accession>
<dbReference type="Pfam" id="PF19287">
    <property type="entry name" value="DUF5910"/>
    <property type="match status" value="1"/>
</dbReference>
<organism evidence="2 3">
    <name type="scientific">Dactylonectria macrodidyma</name>
    <dbReference type="NCBI Taxonomy" id="307937"/>
    <lineage>
        <taxon>Eukaryota</taxon>
        <taxon>Fungi</taxon>
        <taxon>Dikarya</taxon>
        <taxon>Ascomycota</taxon>
        <taxon>Pezizomycotina</taxon>
        <taxon>Sordariomycetes</taxon>
        <taxon>Hypocreomycetidae</taxon>
        <taxon>Hypocreales</taxon>
        <taxon>Nectriaceae</taxon>
        <taxon>Dactylonectria</taxon>
    </lineage>
</organism>
<evidence type="ECO:0000313" key="2">
    <source>
        <dbReference type="EMBL" id="KAH7175200.1"/>
    </source>
</evidence>
<evidence type="ECO:0000313" key="3">
    <source>
        <dbReference type="Proteomes" id="UP000738349"/>
    </source>
</evidence>
<feature type="signal peptide" evidence="1">
    <location>
        <begin position="1"/>
        <end position="15"/>
    </location>
</feature>
<evidence type="ECO:0000256" key="1">
    <source>
        <dbReference type="SAM" id="SignalP"/>
    </source>
</evidence>
<dbReference type="OrthoDB" id="4540223at2759"/>
<gene>
    <name evidence="2" type="ORF">EDB81DRAFT_874061</name>
</gene>
<feature type="chain" id="PRO_5040229062" evidence="1">
    <location>
        <begin position="16"/>
        <end position="220"/>
    </location>
</feature>
<keyword evidence="1" id="KW-0732">Signal</keyword>
<dbReference type="Proteomes" id="UP000738349">
    <property type="component" value="Unassembled WGS sequence"/>
</dbReference>
<reference evidence="2" key="1">
    <citation type="journal article" date="2021" name="Nat. Commun.">
        <title>Genetic determinants of endophytism in the Arabidopsis root mycobiome.</title>
        <authorList>
            <person name="Mesny F."/>
            <person name="Miyauchi S."/>
            <person name="Thiergart T."/>
            <person name="Pickel B."/>
            <person name="Atanasova L."/>
            <person name="Karlsson M."/>
            <person name="Huettel B."/>
            <person name="Barry K.W."/>
            <person name="Haridas S."/>
            <person name="Chen C."/>
            <person name="Bauer D."/>
            <person name="Andreopoulos W."/>
            <person name="Pangilinan J."/>
            <person name="LaButti K."/>
            <person name="Riley R."/>
            <person name="Lipzen A."/>
            <person name="Clum A."/>
            <person name="Drula E."/>
            <person name="Henrissat B."/>
            <person name="Kohler A."/>
            <person name="Grigoriev I.V."/>
            <person name="Martin F.M."/>
            <person name="Hacquard S."/>
        </authorList>
    </citation>
    <scope>NUCLEOTIDE SEQUENCE</scope>
    <source>
        <strain evidence="2">MPI-CAGE-AT-0147</strain>
    </source>
</reference>
<dbReference type="InterPro" id="IPR045564">
    <property type="entry name" value="DUF5910"/>
</dbReference>
<keyword evidence="3" id="KW-1185">Reference proteome</keyword>
<comment type="caution">
    <text evidence="2">The sequence shown here is derived from an EMBL/GenBank/DDBJ whole genome shotgun (WGS) entry which is preliminary data.</text>
</comment>